<accession>A0A8S5U1D3</accession>
<proteinExistence type="predicted"/>
<protein>
    <submittedName>
        <fullName evidence="1">Uncharacterized protein</fullName>
    </submittedName>
</protein>
<name>A0A8S5U1D3_9CAUD</name>
<organism evidence="1">
    <name type="scientific">Siphoviridae sp. cttuu15</name>
    <dbReference type="NCBI Taxonomy" id="2825709"/>
    <lineage>
        <taxon>Viruses</taxon>
        <taxon>Duplodnaviria</taxon>
        <taxon>Heunggongvirae</taxon>
        <taxon>Uroviricota</taxon>
        <taxon>Caudoviricetes</taxon>
    </lineage>
</organism>
<dbReference type="EMBL" id="BK015982">
    <property type="protein sequence ID" value="DAF88255.1"/>
    <property type="molecule type" value="Genomic_DNA"/>
</dbReference>
<reference evidence="1" key="1">
    <citation type="journal article" date="2021" name="Proc. Natl. Acad. Sci. U.S.A.">
        <title>A Catalog of Tens of Thousands of Viruses from Human Metagenomes Reveals Hidden Associations with Chronic Diseases.</title>
        <authorList>
            <person name="Tisza M.J."/>
            <person name="Buck C.B."/>
        </authorList>
    </citation>
    <scope>NUCLEOTIDE SEQUENCE</scope>
    <source>
        <strain evidence="1">Cttuu15</strain>
    </source>
</reference>
<evidence type="ECO:0000313" key="1">
    <source>
        <dbReference type="EMBL" id="DAF88255.1"/>
    </source>
</evidence>
<sequence length="30" mass="3417">MITVKYTVSGKELSCLKKLCNTQKNLKEES</sequence>